<organism evidence="1 2">
    <name type="scientific">Nocardia rhizosphaerihabitans</name>
    <dbReference type="NCBI Taxonomy" id="1691570"/>
    <lineage>
        <taxon>Bacteria</taxon>
        <taxon>Bacillati</taxon>
        <taxon>Actinomycetota</taxon>
        <taxon>Actinomycetes</taxon>
        <taxon>Mycobacteriales</taxon>
        <taxon>Nocardiaceae</taxon>
        <taxon>Nocardia</taxon>
    </lineage>
</organism>
<proteinExistence type="predicted"/>
<sequence length="215" mass="22346">MTADTTPDGSTTSLSVVLPRGYYELPLATIHEAVESAESIVEFLPAEVAGDFPEVASAIADLLTVLRTNSACYCAIGQHASADGTPVTSWLTISLLDRGRTQNPRVTIAELAGEKATDGRGAHIEPVELGGRTVLFIESTTTYAVVDDSSQAAAPGRAVHQIEAIVVADDGARIAVAVLSTADVAYGSDFGAMMVLLAGSITFDTVVHPQFTLAL</sequence>
<protein>
    <submittedName>
        <fullName evidence="1">Uncharacterized protein</fullName>
    </submittedName>
</protein>
<reference evidence="2" key="1">
    <citation type="journal article" date="2019" name="Int. J. Syst. Evol. Microbiol.">
        <title>The Global Catalogue of Microorganisms (GCM) 10K type strain sequencing project: providing services to taxonomists for standard genome sequencing and annotation.</title>
        <authorList>
            <consortium name="The Broad Institute Genomics Platform"/>
            <consortium name="The Broad Institute Genome Sequencing Center for Infectious Disease"/>
            <person name="Wu L."/>
            <person name="Ma J."/>
        </authorList>
    </citation>
    <scope>NUCLEOTIDE SEQUENCE [LARGE SCALE GENOMIC DNA]</scope>
    <source>
        <strain evidence="2">CGMCC 4.7329</strain>
    </source>
</reference>
<keyword evidence="2" id="KW-1185">Reference proteome</keyword>
<dbReference type="EMBL" id="BMNE01000002">
    <property type="protein sequence ID" value="GGN75131.1"/>
    <property type="molecule type" value="Genomic_DNA"/>
</dbReference>
<comment type="caution">
    <text evidence="1">The sequence shown here is derived from an EMBL/GenBank/DDBJ whole genome shotgun (WGS) entry which is preliminary data.</text>
</comment>
<evidence type="ECO:0000313" key="2">
    <source>
        <dbReference type="Proteomes" id="UP000658127"/>
    </source>
</evidence>
<accession>A0ABQ2K9H7</accession>
<name>A0ABQ2K9H7_9NOCA</name>
<gene>
    <name evidence="1" type="ORF">GCM10011610_19210</name>
</gene>
<dbReference type="RefSeq" id="WP_189026190.1">
    <property type="nucleotide sequence ID" value="NZ_BMNE01000002.1"/>
</dbReference>
<dbReference type="Proteomes" id="UP000658127">
    <property type="component" value="Unassembled WGS sequence"/>
</dbReference>
<evidence type="ECO:0000313" key="1">
    <source>
        <dbReference type="EMBL" id="GGN75131.1"/>
    </source>
</evidence>